<comment type="similarity">
    <text evidence="1">Belongs to the short-chain fatty acyl-CoA assimilation regulator (ScfR) family.</text>
</comment>
<proteinExistence type="inferred from homology"/>
<dbReference type="Gene3D" id="1.10.260.40">
    <property type="entry name" value="lambda repressor-like DNA-binding domains"/>
    <property type="match status" value="1"/>
</dbReference>
<dbReference type="PANTHER" id="PTHR46797">
    <property type="entry name" value="HTH-TYPE TRANSCRIPTIONAL REGULATOR"/>
    <property type="match status" value="1"/>
</dbReference>
<reference evidence="6" key="1">
    <citation type="submission" date="2018-06" db="EMBL/GenBank/DDBJ databases">
        <authorList>
            <person name="Zhirakovskaya E."/>
        </authorList>
    </citation>
    <scope>NUCLEOTIDE SEQUENCE</scope>
</reference>
<dbReference type="PANTHER" id="PTHR46797:SF23">
    <property type="entry name" value="HTH-TYPE TRANSCRIPTIONAL REGULATOR SUTR"/>
    <property type="match status" value="1"/>
</dbReference>
<keyword evidence="2" id="KW-0805">Transcription regulation</keyword>
<dbReference type="InterPro" id="IPR050807">
    <property type="entry name" value="TransReg_Diox_bact_type"/>
</dbReference>
<keyword evidence="4" id="KW-0804">Transcription</keyword>
<dbReference type="AlphaFoldDB" id="A0A3B0THP3"/>
<accession>A0A3B0THP3</accession>
<gene>
    <name evidence="6" type="ORF">MNBD_ALPHA09-2283</name>
</gene>
<evidence type="ECO:0000256" key="1">
    <source>
        <dbReference type="ARBA" id="ARBA00007227"/>
    </source>
</evidence>
<dbReference type="Pfam" id="PF06114">
    <property type="entry name" value="Peptidase_M78"/>
    <property type="match status" value="1"/>
</dbReference>
<dbReference type="InterPro" id="IPR018653">
    <property type="entry name" value="ScfR_C"/>
</dbReference>
<sequence>MAEAKIFAGPRIRRIRNRLGLSQTAMAGELGISPSYLNLIERNQRPLTVQILLKLAATYDIDIGALQGEAGGEVMERLGEVFSDPLLASELPSPAELVDIAESAPNAVSGLIRLYGAYRETTGRLTDLSGAMARGETAAPPPRAQTAYGEVASYFEAADPWVPELEDTGARIAAELRPRDDMFGAIKARLRALHSIDLRILPAHALPLDRARFDRHSHRIFLSESLSHEEKTRFAAIELALLGEAALLDALAGETNLKSPEAERLARLTFARKLAGAILMPASRFLRAAAELRCDIVHLAQRFGVAADRAMERLATARDPEAAPAEFAFLALDASGNIETRIPGAGFSTPRFGALCARLPVFDPTPSGHVISAEVETPDRTSLIFVATVTESFAPPDGGPPPRRLAALVMGTEAAAATVYAPGGAATPRPIGTTCRLCERRACPARTMPAATRPAALNEYALGMSDYDPA</sequence>
<keyword evidence="3" id="KW-0238">DNA-binding</keyword>
<evidence type="ECO:0000256" key="3">
    <source>
        <dbReference type="ARBA" id="ARBA00023125"/>
    </source>
</evidence>
<dbReference type="SMART" id="SM00530">
    <property type="entry name" value="HTH_XRE"/>
    <property type="match status" value="1"/>
</dbReference>
<dbReference type="EMBL" id="UOEM01000053">
    <property type="protein sequence ID" value="VAW12817.1"/>
    <property type="molecule type" value="Genomic_DNA"/>
</dbReference>
<evidence type="ECO:0000256" key="4">
    <source>
        <dbReference type="ARBA" id="ARBA00023163"/>
    </source>
</evidence>
<organism evidence="6">
    <name type="scientific">hydrothermal vent metagenome</name>
    <dbReference type="NCBI Taxonomy" id="652676"/>
    <lineage>
        <taxon>unclassified sequences</taxon>
        <taxon>metagenomes</taxon>
        <taxon>ecological metagenomes</taxon>
    </lineage>
</organism>
<dbReference type="InterPro" id="IPR010982">
    <property type="entry name" value="Lambda_DNA-bd_dom_sf"/>
</dbReference>
<dbReference type="InterPro" id="IPR010359">
    <property type="entry name" value="IrrE_HExxH"/>
</dbReference>
<evidence type="ECO:0000313" key="6">
    <source>
        <dbReference type="EMBL" id="VAW12817.1"/>
    </source>
</evidence>
<evidence type="ECO:0000259" key="5">
    <source>
        <dbReference type="PROSITE" id="PS50943"/>
    </source>
</evidence>
<dbReference type="GO" id="GO:0003700">
    <property type="term" value="F:DNA-binding transcription factor activity"/>
    <property type="evidence" value="ECO:0007669"/>
    <property type="project" value="TreeGrafter"/>
</dbReference>
<dbReference type="GO" id="GO:0003677">
    <property type="term" value="F:DNA binding"/>
    <property type="evidence" value="ECO:0007669"/>
    <property type="project" value="UniProtKB-KW"/>
</dbReference>
<dbReference type="SUPFAM" id="SSF47413">
    <property type="entry name" value="lambda repressor-like DNA-binding domains"/>
    <property type="match status" value="1"/>
</dbReference>
<dbReference type="PROSITE" id="PS50943">
    <property type="entry name" value="HTH_CROC1"/>
    <property type="match status" value="1"/>
</dbReference>
<feature type="domain" description="HTH cro/C1-type" evidence="5">
    <location>
        <begin position="12"/>
        <end position="66"/>
    </location>
</feature>
<protein>
    <submittedName>
        <fullName evidence="6">Transcriptional regulator</fullName>
    </submittedName>
</protein>
<dbReference type="Pfam" id="PF09856">
    <property type="entry name" value="ScfRs"/>
    <property type="match status" value="1"/>
</dbReference>
<dbReference type="InterPro" id="IPR001387">
    <property type="entry name" value="Cro/C1-type_HTH"/>
</dbReference>
<dbReference type="CDD" id="cd00093">
    <property type="entry name" value="HTH_XRE"/>
    <property type="match status" value="1"/>
</dbReference>
<evidence type="ECO:0000256" key="2">
    <source>
        <dbReference type="ARBA" id="ARBA00023015"/>
    </source>
</evidence>
<dbReference type="Pfam" id="PF01381">
    <property type="entry name" value="HTH_3"/>
    <property type="match status" value="1"/>
</dbReference>
<name>A0A3B0THP3_9ZZZZ</name>
<dbReference type="GO" id="GO:0005829">
    <property type="term" value="C:cytosol"/>
    <property type="evidence" value="ECO:0007669"/>
    <property type="project" value="TreeGrafter"/>
</dbReference>